<feature type="non-terminal residue" evidence="1">
    <location>
        <position position="1"/>
    </location>
</feature>
<proteinExistence type="predicted"/>
<evidence type="ECO:0000313" key="2">
    <source>
        <dbReference type="Proteomes" id="UP001153678"/>
    </source>
</evidence>
<accession>A0A9W4T4I7</accession>
<dbReference type="AlphaFoldDB" id="A0A9W4T4I7"/>
<reference evidence="1" key="1">
    <citation type="submission" date="2022-08" db="EMBL/GenBank/DDBJ databases">
        <authorList>
            <person name="Kallberg Y."/>
            <person name="Tangrot J."/>
            <person name="Rosling A."/>
        </authorList>
    </citation>
    <scope>NUCLEOTIDE SEQUENCE</scope>
    <source>
        <strain evidence="1">Wild A</strain>
    </source>
</reference>
<feature type="non-terminal residue" evidence="1">
    <location>
        <position position="172"/>
    </location>
</feature>
<gene>
    <name evidence="1" type="ORF">FWILDA_LOCUS15107</name>
</gene>
<sequence length="172" mass="19253">DLKFIPYVAPKAPKEAVISTPALSSSSTSTSVSTNLDLEIVQEVFAKDRSKLLNSDEYLKDDDMEEDLKDFTIVTKATSFAVASNIKFTHKERTTAKLFLLSTMFLLNDDFKGVLVYRVNLTRSVIIYFAMSNAAAAALHMTIPDLKIDTFSNIQQVFTKYGTVTNFKMTVR</sequence>
<evidence type="ECO:0000313" key="1">
    <source>
        <dbReference type="EMBL" id="CAI2191510.1"/>
    </source>
</evidence>
<comment type="caution">
    <text evidence="1">The sequence shown here is derived from an EMBL/GenBank/DDBJ whole genome shotgun (WGS) entry which is preliminary data.</text>
</comment>
<protein>
    <submittedName>
        <fullName evidence="1">8124_t:CDS:1</fullName>
    </submittedName>
</protein>
<name>A0A9W4T4I7_9GLOM</name>
<dbReference type="EMBL" id="CAMKVN010007448">
    <property type="protein sequence ID" value="CAI2191510.1"/>
    <property type="molecule type" value="Genomic_DNA"/>
</dbReference>
<keyword evidence="2" id="KW-1185">Reference proteome</keyword>
<dbReference type="Proteomes" id="UP001153678">
    <property type="component" value="Unassembled WGS sequence"/>
</dbReference>
<organism evidence="1 2">
    <name type="scientific">Funneliformis geosporum</name>
    <dbReference type="NCBI Taxonomy" id="1117311"/>
    <lineage>
        <taxon>Eukaryota</taxon>
        <taxon>Fungi</taxon>
        <taxon>Fungi incertae sedis</taxon>
        <taxon>Mucoromycota</taxon>
        <taxon>Glomeromycotina</taxon>
        <taxon>Glomeromycetes</taxon>
        <taxon>Glomerales</taxon>
        <taxon>Glomeraceae</taxon>
        <taxon>Funneliformis</taxon>
    </lineage>
</organism>